<gene>
    <name evidence="3" type="ORF">LNKW23_42370</name>
</gene>
<dbReference type="SUPFAM" id="SSF54427">
    <property type="entry name" value="NTF2-like"/>
    <property type="match status" value="1"/>
</dbReference>
<protein>
    <submittedName>
        <fullName evidence="3">3-phenylpropionate/cinnamic acid dioxygenase subunit beta</fullName>
    </submittedName>
</protein>
<dbReference type="GO" id="GO:0051213">
    <property type="term" value="F:dioxygenase activity"/>
    <property type="evidence" value="ECO:0007669"/>
    <property type="project" value="UniProtKB-KW"/>
</dbReference>
<dbReference type="RefSeq" id="WP_285674244.1">
    <property type="nucleotide sequence ID" value="NZ_BSYI01000049.1"/>
</dbReference>
<accession>A0ABQ6LSH5</accession>
<dbReference type="Gene3D" id="3.10.450.50">
    <property type="match status" value="1"/>
</dbReference>
<dbReference type="InterPro" id="IPR032710">
    <property type="entry name" value="NTF2-like_dom_sf"/>
</dbReference>
<organism evidence="3 4">
    <name type="scientific">Paralimibaculum aggregatum</name>
    <dbReference type="NCBI Taxonomy" id="3036245"/>
    <lineage>
        <taxon>Bacteria</taxon>
        <taxon>Pseudomonadati</taxon>
        <taxon>Pseudomonadota</taxon>
        <taxon>Alphaproteobacteria</taxon>
        <taxon>Rhodobacterales</taxon>
        <taxon>Paracoccaceae</taxon>
        <taxon>Paralimibaculum</taxon>
    </lineage>
</organism>
<dbReference type="InterPro" id="IPR000391">
    <property type="entry name" value="Rng_hydr_dOase-bsu"/>
</dbReference>
<proteinExistence type="inferred from homology"/>
<name>A0ABQ6LSH5_9RHOB</name>
<dbReference type="EMBL" id="BSYI01000049">
    <property type="protein sequence ID" value="GMG85021.1"/>
    <property type="molecule type" value="Genomic_DNA"/>
</dbReference>
<evidence type="ECO:0000313" key="3">
    <source>
        <dbReference type="EMBL" id="GMG85021.1"/>
    </source>
</evidence>
<evidence type="ECO:0000313" key="4">
    <source>
        <dbReference type="Proteomes" id="UP001239909"/>
    </source>
</evidence>
<keyword evidence="2" id="KW-0560">Oxidoreductase</keyword>
<dbReference type="CDD" id="cd00667">
    <property type="entry name" value="ring_hydroxylating_dioxygenases_beta"/>
    <property type="match status" value="1"/>
</dbReference>
<dbReference type="PANTHER" id="PTHR41534">
    <property type="entry name" value="BLR3401 PROTEIN"/>
    <property type="match status" value="1"/>
</dbReference>
<dbReference type="Pfam" id="PF00866">
    <property type="entry name" value="Ring_hydroxyl_B"/>
    <property type="match status" value="1"/>
</dbReference>
<sequence length="171" mass="20150">MTLDTIEDPRLLHYEIEQFYFAEAELLEAGRYEDWIEATFTEDIHYWMPVRETHNDRALGVRGEGDLAIYDDDRTFLAARAERFRSALAHAELPPSRLRYFVTNLRIEPAGEGLATRCNLLVNQTRLGRLEHQYVGERQDAFRRTDAGWRIHRRQVILDHTTLPRSLTVFF</sequence>
<keyword evidence="3" id="KW-0223">Dioxygenase</keyword>
<evidence type="ECO:0000256" key="1">
    <source>
        <dbReference type="ARBA" id="ARBA00009570"/>
    </source>
</evidence>
<comment type="caution">
    <text evidence="3">The sequence shown here is derived from an EMBL/GenBank/DDBJ whole genome shotgun (WGS) entry which is preliminary data.</text>
</comment>
<dbReference type="Proteomes" id="UP001239909">
    <property type="component" value="Unassembled WGS sequence"/>
</dbReference>
<keyword evidence="4" id="KW-1185">Reference proteome</keyword>
<comment type="similarity">
    <text evidence="1">Belongs to the bacterial ring-hydroxylating dioxygenase beta subunit family.</text>
</comment>
<reference evidence="3 4" key="1">
    <citation type="submission" date="2023-04" db="EMBL/GenBank/DDBJ databases">
        <title>Marinoamorphus aggregata gen. nov., sp. Nov., isolate from tissue of brittle star Ophioplocus japonicus.</title>
        <authorList>
            <person name="Kawano K."/>
            <person name="Sawayama S."/>
            <person name="Nakagawa S."/>
        </authorList>
    </citation>
    <scope>NUCLEOTIDE SEQUENCE [LARGE SCALE GENOMIC DNA]</scope>
    <source>
        <strain evidence="3 4">NKW23</strain>
    </source>
</reference>
<evidence type="ECO:0000256" key="2">
    <source>
        <dbReference type="ARBA" id="ARBA00023002"/>
    </source>
</evidence>
<dbReference type="PANTHER" id="PTHR41534:SF2">
    <property type="entry name" value="3-PHENYLPROPIONATE_CINNAMIC ACID DIOXYGENASE SUBUNIT BETA"/>
    <property type="match status" value="1"/>
</dbReference>